<evidence type="ECO:0000259" key="4">
    <source>
        <dbReference type="Pfam" id="PF00931"/>
    </source>
</evidence>
<feature type="domain" description="Disease resistance N-terminal" evidence="5">
    <location>
        <begin position="8"/>
        <end position="81"/>
    </location>
</feature>
<dbReference type="InterPro" id="IPR041118">
    <property type="entry name" value="Rx_N"/>
</dbReference>
<dbReference type="Gene3D" id="1.10.10.10">
    <property type="entry name" value="Winged helix-like DNA-binding domain superfamily/Winged helix DNA-binding domain"/>
    <property type="match status" value="1"/>
</dbReference>
<keyword evidence="9" id="KW-1185">Reference proteome</keyword>
<dbReference type="Pfam" id="PF00931">
    <property type="entry name" value="NB-ARC"/>
    <property type="match status" value="1"/>
</dbReference>
<evidence type="ECO:0000259" key="5">
    <source>
        <dbReference type="Pfam" id="PF18052"/>
    </source>
</evidence>
<dbReference type="InterPro" id="IPR044974">
    <property type="entry name" value="Disease_R_plants"/>
</dbReference>
<dbReference type="InterPro" id="IPR036388">
    <property type="entry name" value="WH-like_DNA-bd_sf"/>
</dbReference>
<dbReference type="SUPFAM" id="SSF52058">
    <property type="entry name" value="L domain-like"/>
    <property type="match status" value="1"/>
</dbReference>
<dbReference type="Pfam" id="PF18052">
    <property type="entry name" value="Rx_N"/>
    <property type="match status" value="1"/>
</dbReference>
<dbReference type="EMBL" id="BTGU01000281">
    <property type="protein sequence ID" value="GMN66040.1"/>
    <property type="molecule type" value="Genomic_DNA"/>
</dbReference>
<dbReference type="PANTHER" id="PTHR23155">
    <property type="entry name" value="DISEASE RESISTANCE PROTEIN RP"/>
    <property type="match status" value="1"/>
</dbReference>
<feature type="domain" description="Disease resistance protein winged helix" evidence="6">
    <location>
        <begin position="428"/>
        <end position="497"/>
    </location>
</feature>
<dbReference type="FunFam" id="3.40.50.300:FF:001091">
    <property type="entry name" value="Probable disease resistance protein At1g61300"/>
    <property type="match status" value="1"/>
</dbReference>
<organism evidence="8 9">
    <name type="scientific">Ficus carica</name>
    <name type="common">Common fig</name>
    <dbReference type="NCBI Taxonomy" id="3494"/>
    <lineage>
        <taxon>Eukaryota</taxon>
        <taxon>Viridiplantae</taxon>
        <taxon>Streptophyta</taxon>
        <taxon>Embryophyta</taxon>
        <taxon>Tracheophyta</taxon>
        <taxon>Spermatophyta</taxon>
        <taxon>Magnoliopsida</taxon>
        <taxon>eudicotyledons</taxon>
        <taxon>Gunneridae</taxon>
        <taxon>Pentapetalae</taxon>
        <taxon>rosids</taxon>
        <taxon>fabids</taxon>
        <taxon>Rosales</taxon>
        <taxon>Moraceae</taxon>
        <taxon>Ficeae</taxon>
        <taxon>Ficus</taxon>
    </lineage>
</organism>
<proteinExistence type="predicted"/>
<evidence type="ECO:0000313" key="9">
    <source>
        <dbReference type="Proteomes" id="UP001187192"/>
    </source>
</evidence>
<dbReference type="Gene3D" id="3.40.50.300">
    <property type="entry name" value="P-loop containing nucleotide triphosphate hydrolases"/>
    <property type="match status" value="1"/>
</dbReference>
<name>A0AA88E473_FICCA</name>
<dbReference type="Pfam" id="PF23559">
    <property type="entry name" value="WHD_DRP"/>
    <property type="match status" value="1"/>
</dbReference>
<protein>
    <submittedName>
        <fullName evidence="8">Uncharacterized protein</fullName>
    </submittedName>
</protein>
<evidence type="ECO:0000256" key="2">
    <source>
        <dbReference type="ARBA" id="ARBA00022741"/>
    </source>
</evidence>
<dbReference type="Proteomes" id="UP001187192">
    <property type="component" value="Unassembled WGS sequence"/>
</dbReference>
<evidence type="ECO:0000259" key="6">
    <source>
        <dbReference type="Pfam" id="PF23559"/>
    </source>
</evidence>
<dbReference type="Gene3D" id="3.80.10.10">
    <property type="entry name" value="Ribonuclease Inhibitor"/>
    <property type="match status" value="1"/>
</dbReference>
<dbReference type="Gene3D" id="1.10.8.430">
    <property type="entry name" value="Helical domain of apoptotic protease-activating factors"/>
    <property type="match status" value="1"/>
</dbReference>
<feature type="domain" description="NB-ARC" evidence="4">
    <location>
        <begin position="155"/>
        <end position="331"/>
    </location>
</feature>
<dbReference type="PANTHER" id="PTHR23155:SF1185">
    <property type="entry name" value="DISEASE RESISTANCE RPP8-LIKE PROTEIN 3-RELATED"/>
    <property type="match status" value="1"/>
</dbReference>
<dbReference type="AlphaFoldDB" id="A0AA88E473"/>
<dbReference type="InterPro" id="IPR055414">
    <property type="entry name" value="LRR_R13L4/SHOC2-like"/>
</dbReference>
<dbReference type="InterPro" id="IPR002182">
    <property type="entry name" value="NB-ARC"/>
</dbReference>
<dbReference type="InterPro" id="IPR042197">
    <property type="entry name" value="Apaf_helical"/>
</dbReference>
<evidence type="ECO:0000256" key="3">
    <source>
        <dbReference type="ARBA" id="ARBA00022821"/>
    </source>
</evidence>
<keyword evidence="1" id="KW-0677">Repeat</keyword>
<comment type="caution">
    <text evidence="8">The sequence shown here is derived from an EMBL/GenBank/DDBJ whole genome shotgun (WGS) entry which is preliminary data.</text>
</comment>
<keyword evidence="2" id="KW-0547">Nucleotide-binding</keyword>
<feature type="domain" description="Disease resistance R13L4/SHOC-2-like LRR" evidence="7">
    <location>
        <begin position="560"/>
        <end position="857"/>
    </location>
</feature>
<sequence length="886" mass="100743">MAEIVAAAVIKGVLPLIVDEAISLYGVKDQVDSAREKLQDMYVFIRNAEKQLSAGDEMLSYFVLKMKEAAHDLEDVLATYLSSGSIGRRVNAKMIHGVQSEMEKVLKRLSKLWADVFELQKLETLREDGRERSLREREQRETFGHNTDMGVVGFEENIDELVANLTDGESHRGRVIGISGMGGLGKTTLAREVYNDSRVRAHFDCFGWVYVSRHCQVKRDVWETLLIDLIESPTEGQRGDIARLKDGEVARKLYNMMKEKKCLVVLDDIWASETWGNLKAAFPVANEMNSKILITTRNILVAQGADPDVFVHELGCLGDDKSWELFMNKASLGNLAAADRRKREELGREMVKHCAGLPLAIELLGGILSQRSTVYGWEVVHRHAKRYINEGGIQNQGTENSSVSWVLGLSYHELPCELKPCFLFLAHFPESLKIINVKELCQMWIAEGLVLSRDDQLEDAAYDYFHKLVGRYMVRIGGQNSTGKIKTCHVHDLVRDFCLSQSRSENFLEIVDLRNKHRPRDFELTRDRNHVPTAKVRRLVINLNNNVADELHPIIKQNDRCLRILKFNNHTPAKFVKFPNEIGNLIFLRLLSLRKSHVQELPSSVGKLRSLLNLDLQIISSVQLPNVIGNLEQLRHLYLPAVYNVKGQTLQLNNLQSLQTLVNVSTSSCDMEDLVQLTRLKKLKIRVDTYQELNVPIDSTFEQLESLAIAASTLEHLQPVDIEPLISICPNIRKLQVELPILTLPEDYLIPRLLKLTLRHTRLNCDPMPMLERLQDLRILVLGTDAFIGTEMVCSQGGFCQLESLSLVELKNLNLWTVMNGAFPSLSHLHIEDCIRLSEVPDGLRHVLTLKKMVIKTMSMAFCWRVKAGEDFVKVQHVESREYLDI</sequence>
<evidence type="ECO:0000313" key="8">
    <source>
        <dbReference type="EMBL" id="GMN66040.1"/>
    </source>
</evidence>
<dbReference type="InterPro" id="IPR032675">
    <property type="entry name" value="LRR_dom_sf"/>
</dbReference>
<dbReference type="PRINTS" id="PR00364">
    <property type="entry name" value="DISEASERSIST"/>
</dbReference>
<reference evidence="8" key="1">
    <citation type="submission" date="2023-07" db="EMBL/GenBank/DDBJ databases">
        <title>draft genome sequence of fig (Ficus carica).</title>
        <authorList>
            <person name="Takahashi T."/>
            <person name="Nishimura K."/>
        </authorList>
    </citation>
    <scope>NUCLEOTIDE SEQUENCE</scope>
</reference>
<dbReference type="SUPFAM" id="SSF52540">
    <property type="entry name" value="P-loop containing nucleoside triphosphate hydrolases"/>
    <property type="match status" value="1"/>
</dbReference>
<dbReference type="Gene3D" id="1.20.5.4130">
    <property type="match status" value="1"/>
</dbReference>
<dbReference type="InterPro" id="IPR027417">
    <property type="entry name" value="P-loop_NTPase"/>
</dbReference>
<evidence type="ECO:0000256" key="1">
    <source>
        <dbReference type="ARBA" id="ARBA00022737"/>
    </source>
</evidence>
<evidence type="ECO:0000259" key="7">
    <source>
        <dbReference type="Pfam" id="PF23598"/>
    </source>
</evidence>
<dbReference type="GO" id="GO:0098542">
    <property type="term" value="P:defense response to other organism"/>
    <property type="evidence" value="ECO:0007669"/>
    <property type="project" value="TreeGrafter"/>
</dbReference>
<keyword evidence="3" id="KW-0611">Plant defense</keyword>
<gene>
    <name evidence="8" type="ORF">TIFTF001_035096</name>
</gene>
<accession>A0AA88E473</accession>
<dbReference type="FunFam" id="1.10.10.10:FF:000322">
    <property type="entry name" value="Probable disease resistance protein At1g63360"/>
    <property type="match status" value="1"/>
</dbReference>
<dbReference type="Pfam" id="PF23598">
    <property type="entry name" value="LRR_14"/>
    <property type="match status" value="1"/>
</dbReference>
<dbReference type="InterPro" id="IPR058922">
    <property type="entry name" value="WHD_DRP"/>
</dbReference>
<dbReference type="GO" id="GO:0043531">
    <property type="term" value="F:ADP binding"/>
    <property type="evidence" value="ECO:0007669"/>
    <property type="project" value="InterPro"/>
</dbReference>